<gene>
    <name evidence="2" type="ORF">MiSe_12710</name>
</gene>
<dbReference type="Proteomes" id="UP001050975">
    <property type="component" value="Unassembled WGS sequence"/>
</dbReference>
<organism evidence="2 3">
    <name type="scientific">Microseira wollei NIES-4236</name>
    <dbReference type="NCBI Taxonomy" id="2530354"/>
    <lineage>
        <taxon>Bacteria</taxon>
        <taxon>Bacillati</taxon>
        <taxon>Cyanobacteriota</taxon>
        <taxon>Cyanophyceae</taxon>
        <taxon>Oscillatoriophycideae</taxon>
        <taxon>Aerosakkonematales</taxon>
        <taxon>Aerosakkonemataceae</taxon>
        <taxon>Microseira</taxon>
    </lineage>
</organism>
<keyword evidence="3" id="KW-1185">Reference proteome</keyword>
<accession>A0AAV3X8W8</accession>
<feature type="signal peptide" evidence="1">
    <location>
        <begin position="1"/>
        <end position="25"/>
    </location>
</feature>
<dbReference type="EMBL" id="BLAY01000014">
    <property type="protein sequence ID" value="GET36520.1"/>
    <property type="molecule type" value="Genomic_DNA"/>
</dbReference>
<comment type="caution">
    <text evidence="2">The sequence shown here is derived from an EMBL/GenBank/DDBJ whole genome shotgun (WGS) entry which is preliminary data.</text>
</comment>
<proteinExistence type="predicted"/>
<dbReference type="RefSeq" id="WP_226576238.1">
    <property type="nucleotide sequence ID" value="NZ_BLAY01000014.1"/>
</dbReference>
<feature type="chain" id="PRO_5043943520" evidence="1">
    <location>
        <begin position="26"/>
        <end position="116"/>
    </location>
</feature>
<name>A0AAV3X8W8_9CYAN</name>
<sequence length="116" mass="12728">MLQTTVLKTLITSTLMLSVALPIKAQVGPGLGPTDTASSSDVQSYATVCTNDPRNGRLSLRTGPGEQYRKIKEIRHGQTIGLIRGQYAPDGFYWWNVFHNGSQGWARSDYICGDPQ</sequence>
<dbReference type="AlphaFoldDB" id="A0AAV3X8W8"/>
<reference evidence="2" key="1">
    <citation type="submission" date="2019-10" db="EMBL/GenBank/DDBJ databases">
        <title>Draft genome sequece of Microseira wollei NIES-4236.</title>
        <authorList>
            <person name="Yamaguchi H."/>
            <person name="Suzuki S."/>
            <person name="Kawachi M."/>
        </authorList>
    </citation>
    <scope>NUCLEOTIDE SEQUENCE</scope>
    <source>
        <strain evidence="2">NIES-4236</strain>
    </source>
</reference>
<evidence type="ECO:0000313" key="3">
    <source>
        <dbReference type="Proteomes" id="UP001050975"/>
    </source>
</evidence>
<keyword evidence="1" id="KW-0732">Signal</keyword>
<evidence type="ECO:0000313" key="2">
    <source>
        <dbReference type="EMBL" id="GET36520.1"/>
    </source>
</evidence>
<dbReference type="Gene3D" id="2.30.30.40">
    <property type="entry name" value="SH3 Domains"/>
    <property type="match status" value="1"/>
</dbReference>
<evidence type="ECO:0000256" key="1">
    <source>
        <dbReference type="SAM" id="SignalP"/>
    </source>
</evidence>
<protein>
    <submittedName>
        <fullName evidence="2">SH3 type 3 domain protein</fullName>
    </submittedName>
</protein>